<keyword evidence="1" id="KW-0812">Transmembrane</keyword>
<reference evidence="3" key="1">
    <citation type="submission" date="2016-10" db="EMBL/GenBank/DDBJ databases">
        <authorList>
            <person name="Varghese N."/>
            <person name="Submissions S."/>
        </authorList>
    </citation>
    <scope>NUCLEOTIDE SEQUENCE [LARGE SCALE GENOMIC DNA]</scope>
    <source>
        <strain evidence="3">DSM 17044</strain>
    </source>
</reference>
<gene>
    <name evidence="2" type="ORF">SAMN05444354_103283</name>
</gene>
<proteinExistence type="predicted"/>
<accession>A0A1H7LMR9</accession>
<dbReference type="AlphaFoldDB" id="A0A1H7LMR9"/>
<keyword evidence="3" id="KW-1185">Reference proteome</keyword>
<dbReference type="EMBL" id="FOAP01000003">
    <property type="protein sequence ID" value="SEL00210.1"/>
    <property type="molecule type" value="Genomic_DNA"/>
</dbReference>
<feature type="transmembrane region" description="Helical" evidence="1">
    <location>
        <begin position="160"/>
        <end position="182"/>
    </location>
</feature>
<evidence type="ECO:0000256" key="1">
    <source>
        <dbReference type="SAM" id="Phobius"/>
    </source>
</evidence>
<name>A0A1H7LMR9_STIAU</name>
<dbReference type="Proteomes" id="UP000182719">
    <property type="component" value="Unassembled WGS sequence"/>
</dbReference>
<keyword evidence="1" id="KW-0472">Membrane</keyword>
<sequence>MTGAVTDPASQGIASDEAPAYRSRSLRISTVGFLLLAAPFLVFGGMMLLLKTRVELHCDPGGCQLFHLSWVTSQRVELFPLGELQGALVDRNRSSRAGAEPLYRPVLETARGKFPLSYRWLNDEAEAARTVSILQRYLANPMATQGRTLVLFHDHRRTPLLVGSAFSAVGLALVGLSLWMALKLRKASASPRG</sequence>
<protein>
    <submittedName>
        <fullName evidence="2">Uncharacterized protein</fullName>
    </submittedName>
</protein>
<evidence type="ECO:0000313" key="2">
    <source>
        <dbReference type="EMBL" id="SEL00210.1"/>
    </source>
</evidence>
<organism evidence="2 3">
    <name type="scientific">Stigmatella aurantiaca</name>
    <dbReference type="NCBI Taxonomy" id="41"/>
    <lineage>
        <taxon>Bacteria</taxon>
        <taxon>Pseudomonadati</taxon>
        <taxon>Myxococcota</taxon>
        <taxon>Myxococcia</taxon>
        <taxon>Myxococcales</taxon>
        <taxon>Cystobacterineae</taxon>
        <taxon>Archangiaceae</taxon>
        <taxon>Stigmatella</taxon>
    </lineage>
</organism>
<feature type="transmembrane region" description="Helical" evidence="1">
    <location>
        <begin position="31"/>
        <end position="50"/>
    </location>
</feature>
<evidence type="ECO:0000313" key="3">
    <source>
        <dbReference type="Proteomes" id="UP000182719"/>
    </source>
</evidence>
<keyword evidence="1" id="KW-1133">Transmembrane helix</keyword>